<dbReference type="GO" id="GO:0012505">
    <property type="term" value="C:endomembrane system"/>
    <property type="evidence" value="ECO:0007669"/>
    <property type="project" value="TreeGrafter"/>
</dbReference>
<dbReference type="RefSeq" id="XP_004185161.1">
    <property type="nucleotide sequence ID" value="XM_004185113.1"/>
</dbReference>
<feature type="transmembrane region" description="Helical" evidence="11">
    <location>
        <begin position="120"/>
        <end position="137"/>
    </location>
</feature>
<proteinExistence type="predicted"/>
<dbReference type="EMBL" id="KB207030">
    <property type="protein sequence ID" value="ELP85815.1"/>
    <property type="molecule type" value="Genomic_DNA"/>
</dbReference>
<comment type="pathway">
    <text evidence="2">Protein modification; protein ubiquitination.</text>
</comment>
<keyword evidence="9 11" id="KW-0472">Membrane</keyword>
<dbReference type="AlphaFoldDB" id="A0A0A1TWZ8"/>
<evidence type="ECO:0000256" key="3">
    <source>
        <dbReference type="ARBA" id="ARBA00022679"/>
    </source>
</evidence>
<evidence type="ECO:0000259" key="12">
    <source>
        <dbReference type="PROSITE" id="PS50089"/>
    </source>
</evidence>
<dbReference type="VEuPathDB" id="AmoebaDB:EIN_281860"/>
<evidence type="ECO:0000256" key="4">
    <source>
        <dbReference type="ARBA" id="ARBA00022692"/>
    </source>
</evidence>
<feature type="domain" description="RING-type" evidence="12">
    <location>
        <begin position="234"/>
        <end position="272"/>
    </location>
</feature>
<feature type="transmembrane region" description="Helical" evidence="11">
    <location>
        <begin position="37"/>
        <end position="61"/>
    </location>
</feature>
<dbReference type="Pfam" id="PF13639">
    <property type="entry name" value="zf-RING_2"/>
    <property type="match status" value="1"/>
</dbReference>
<keyword evidence="7" id="KW-0862">Zinc</keyword>
<dbReference type="Proteomes" id="UP000014680">
    <property type="component" value="Unassembled WGS sequence"/>
</dbReference>
<reference evidence="13 14" key="1">
    <citation type="submission" date="2012-10" db="EMBL/GenBank/DDBJ databases">
        <authorList>
            <person name="Zafar N."/>
            <person name="Inman J."/>
            <person name="Hall N."/>
            <person name="Lorenzi H."/>
            <person name="Caler E."/>
        </authorList>
    </citation>
    <scope>NUCLEOTIDE SEQUENCE [LARGE SCALE GENOMIC DNA]</scope>
    <source>
        <strain evidence="13 14">IP1</strain>
    </source>
</reference>
<dbReference type="KEGG" id="eiv:EIN_281860"/>
<evidence type="ECO:0000256" key="9">
    <source>
        <dbReference type="ARBA" id="ARBA00023136"/>
    </source>
</evidence>
<keyword evidence="4 11" id="KW-0812">Transmembrane</keyword>
<keyword evidence="3" id="KW-0808">Transferase</keyword>
<dbReference type="SUPFAM" id="SSF57850">
    <property type="entry name" value="RING/U-box"/>
    <property type="match status" value="1"/>
</dbReference>
<dbReference type="GO" id="GO:0008270">
    <property type="term" value="F:zinc ion binding"/>
    <property type="evidence" value="ECO:0007669"/>
    <property type="project" value="UniProtKB-KW"/>
</dbReference>
<dbReference type="OrthoDB" id="1302410at2759"/>
<dbReference type="GO" id="GO:0043161">
    <property type="term" value="P:proteasome-mediated ubiquitin-dependent protein catabolic process"/>
    <property type="evidence" value="ECO:0007669"/>
    <property type="project" value="TreeGrafter"/>
</dbReference>
<evidence type="ECO:0000256" key="10">
    <source>
        <dbReference type="PROSITE-ProRule" id="PRU00175"/>
    </source>
</evidence>
<protein>
    <submittedName>
        <fullName evidence="13">E3 ubiquitin protein ligase hrd-1, putative</fullName>
    </submittedName>
</protein>
<evidence type="ECO:0000256" key="7">
    <source>
        <dbReference type="ARBA" id="ARBA00022833"/>
    </source>
</evidence>
<gene>
    <name evidence="13" type="ORF">EIN_281860</name>
</gene>
<evidence type="ECO:0000313" key="14">
    <source>
        <dbReference type="Proteomes" id="UP000014680"/>
    </source>
</evidence>
<dbReference type="PROSITE" id="PS50089">
    <property type="entry name" value="ZF_RING_2"/>
    <property type="match status" value="1"/>
</dbReference>
<keyword evidence="8 11" id="KW-1133">Transmembrane helix</keyword>
<evidence type="ECO:0000313" key="13">
    <source>
        <dbReference type="EMBL" id="ELP85815.1"/>
    </source>
</evidence>
<evidence type="ECO:0000256" key="6">
    <source>
        <dbReference type="ARBA" id="ARBA00022771"/>
    </source>
</evidence>
<evidence type="ECO:0000256" key="11">
    <source>
        <dbReference type="SAM" id="Phobius"/>
    </source>
</evidence>
<feature type="transmembrane region" description="Helical" evidence="11">
    <location>
        <begin position="157"/>
        <end position="179"/>
    </location>
</feature>
<accession>A0A0A1TWZ8</accession>
<dbReference type="Gene3D" id="3.30.40.10">
    <property type="entry name" value="Zinc/RING finger domain, C3HC4 (zinc finger)"/>
    <property type="match status" value="1"/>
</dbReference>
<dbReference type="GO" id="GO:0061630">
    <property type="term" value="F:ubiquitin protein ligase activity"/>
    <property type="evidence" value="ECO:0007669"/>
    <property type="project" value="TreeGrafter"/>
</dbReference>
<evidence type="ECO:0000256" key="1">
    <source>
        <dbReference type="ARBA" id="ARBA00004127"/>
    </source>
</evidence>
<keyword evidence="6 10" id="KW-0863">Zinc-finger</keyword>
<dbReference type="InterPro" id="IPR013083">
    <property type="entry name" value="Znf_RING/FYVE/PHD"/>
</dbReference>
<keyword evidence="5" id="KW-0479">Metal-binding</keyword>
<dbReference type="GeneID" id="14884766"/>
<dbReference type="PANTHER" id="PTHR22763">
    <property type="entry name" value="RING ZINC FINGER PROTEIN"/>
    <property type="match status" value="1"/>
</dbReference>
<dbReference type="InterPro" id="IPR001841">
    <property type="entry name" value="Znf_RING"/>
</dbReference>
<evidence type="ECO:0000256" key="8">
    <source>
        <dbReference type="ARBA" id="ARBA00022989"/>
    </source>
</evidence>
<feature type="transmembrane region" description="Helical" evidence="11">
    <location>
        <begin position="89"/>
        <end position="108"/>
    </location>
</feature>
<evidence type="ECO:0000256" key="5">
    <source>
        <dbReference type="ARBA" id="ARBA00022723"/>
    </source>
</evidence>
<feature type="transmembrane region" description="Helical" evidence="11">
    <location>
        <begin position="185"/>
        <end position="204"/>
    </location>
</feature>
<evidence type="ECO:0000256" key="2">
    <source>
        <dbReference type="ARBA" id="ARBA00004906"/>
    </source>
</evidence>
<dbReference type="Pfam" id="PF25563">
    <property type="entry name" value="TPR_SYVN1_N"/>
    <property type="match status" value="1"/>
</dbReference>
<comment type="subcellular location">
    <subcellularLocation>
        <location evidence="1">Endomembrane system</location>
        <topology evidence="1">Multi-pass membrane protein</topology>
    </subcellularLocation>
</comment>
<dbReference type="InterPro" id="IPR057992">
    <property type="entry name" value="TPR_SYVN1_N"/>
</dbReference>
<organism evidence="13 14">
    <name type="scientific">Entamoeba invadens IP1</name>
    <dbReference type="NCBI Taxonomy" id="370355"/>
    <lineage>
        <taxon>Eukaryota</taxon>
        <taxon>Amoebozoa</taxon>
        <taxon>Evosea</taxon>
        <taxon>Archamoebae</taxon>
        <taxon>Mastigamoebida</taxon>
        <taxon>Entamoebidae</taxon>
        <taxon>Entamoeba</taxon>
    </lineage>
</organism>
<sequence>MFLLLFLFLKTNFYGDLTEREILIVYDKLTDTMWDFLMFASIIDSRMTIELAFVLIMYAVMKCCQLLNDSRNDYFTEVQRLEPTNRVKIFFLSLILAMTSFVMVEMFYDKGIQTLNRQTVFLFFFLMLFFGSTLDITKQVLAVTYALKGFRWENYTLYVLTAKFIHSITCFTGMFLLIVSLIPEVPLTFLFYEFILGSKVFNLFKRTVVYMHFQRSLQNIEAVTFNEEDEEHTCMICRDVMTDAVKLKCGHMFHRECLQQWFSRSSDCPLCRTEIDFEISEDEEHDPVAQDWQIHEVN</sequence>
<keyword evidence="14" id="KW-1185">Reference proteome</keyword>
<dbReference type="OMA" id="WFFENNS"/>
<name>A0A0A1TWZ8_ENTIV</name>
<dbReference type="InterPro" id="IPR050731">
    <property type="entry name" value="HRD1_E3_ubiq-ligases"/>
</dbReference>
<dbReference type="SMART" id="SM00184">
    <property type="entry name" value="RING"/>
    <property type="match status" value="1"/>
</dbReference>